<evidence type="ECO:0000313" key="1">
    <source>
        <dbReference type="EMBL" id="KAL1881254.1"/>
    </source>
</evidence>
<keyword evidence="2" id="KW-1185">Reference proteome</keyword>
<gene>
    <name evidence="1" type="ORF">Daus18300_001106</name>
</gene>
<protein>
    <submittedName>
        <fullName evidence="1">Uncharacterized protein</fullName>
    </submittedName>
</protein>
<dbReference type="EMBL" id="JAWRVE010000006">
    <property type="protein sequence ID" value="KAL1881254.1"/>
    <property type="molecule type" value="Genomic_DNA"/>
</dbReference>
<reference evidence="1 2" key="1">
    <citation type="journal article" date="2024" name="IMA Fungus">
        <title>IMA Genome - F19 : A genome assembly and annotation guide to empower mycologists, including annotated draft genome sequences of Ceratocystis pirilliformis, Diaporthe australafricana, Fusarium ophioides, Paecilomyces lecythidis, and Sporothrix stenoceras.</title>
        <authorList>
            <person name="Aylward J."/>
            <person name="Wilson A.M."/>
            <person name="Visagie C.M."/>
            <person name="Spraker J."/>
            <person name="Barnes I."/>
            <person name="Buitendag C."/>
            <person name="Ceriani C."/>
            <person name="Del Mar Angel L."/>
            <person name="du Plessis D."/>
            <person name="Fuchs T."/>
            <person name="Gasser K."/>
            <person name="Kramer D."/>
            <person name="Li W."/>
            <person name="Munsamy K."/>
            <person name="Piso A."/>
            <person name="Price J.L."/>
            <person name="Sonnekus B."/>
            <person name="Thomas C."/>
            <person name="van der Nest A."/>
            <person name="van Dijk A."/>
            <person name="van Heerden A."/>
            <person name="van Vuuren N."/>
            <person name="Yilmaz N."/>
            <person name="Duong T.A."/>
            <person name="van der Merwe N.A."/>
            <person name="Wingfield M.J."/>
            <person name="Wingfield B.D."/>
        </authorList>
    </citation>
    <scope>NUCLEOTIDE SEQUENCE [LARGE SCALE GENOMIC DNA]</scope>
    <source>
        <strain evidence="1 2">CMW 18300</strain>
    </source>
</reference>
<organism evidence="1 2">
    <name type="scientific">Diaporthe australafricana</name>
    <dbReference type="NCBI Taxonomy" id="127596"/>
    <lineage>
        <taxon>Eukaryota</taxon>
        <taxon>Fungi</taxon>
        <taxon>Dikarya</taxon>
        <taxon>Ascomycota</taxon>
        <taxon>Pezizomycotina</taxon>
        <taxon>Sordariomycetes</taxon>
        <taxon>Sordariomycetidae</taxon>
        <taxon>Diaporthales</taxon>
        <taxon>Diaporthaceae</taxon>
        <taxon>Diaporthe</taxon>
    </lineage>
</organism>
<accession>A0ABR3Y0H7</accession>
<evidence type="ECO:0000313" key="2">
    <source>
        <dbReference type="Proteomes" id="UP001583177"/>
    </source>
</evidence>
<proteinExistence type="predicted"/>
<name>A0ABR3Y0H7_9PEZI</name>
<dbReference type="Proteomes" id="UP001583177">
    <property type="component" value="Unassembled WGS sequence"/>
</dbReference>
<sequence length="109" mass="11776">MVQVIANGQVPDSPDNKMAVATQQMPALPLDVELKPTEAGLNGESDSQVVTITDLLLSKVRETPDAVFIQYPATARGKSDYVGYTVSDVDRLADETARQYAARGLRPEV</sequence>
<comment type="caution">
    <text evidence="1">The sequence shown here is derived from an EMBL/GenBank/DDBJ whole genome shotgun (WGS) entry which is preliminary data.</text>
</comment>